<dbReference type="RefSeq" id="WP_106758369.1">
    <property type="nucleotide sequence ID" value="NZ_PXWF02000243.1"/>
</dbReference>
<evidence type="ECO:0000313" key="2">
    <source>
        <dbReference type="EMBL" id="PWF46662.1"/>
    </source>
</evidence>
<sequence length="114" mass="12595">MLITFRSKAAAEVVMYQEHAKRILELLNKDLHRGVITAAEAAHAVALLEHEVAESRKHAASEEVTRDVNAHHGEDGDDNDHEAAEMVTFATRAYPLLEMMRAAKSGGHDILWGV</sequence>
<evidence type="ECO:0000313" key="3">
    <source>
        <dbReference type="Proteomes" id="UP000241421"/>
    </source>
</evidence>
<protein>
    <submittedName>
        <fullName evidence="2">DUF1840 domain-containing protein</fullName>
    </submittedName>
</protein>
<reference evidence="2 3" key="1">
    <citation type="submission" date="2018-04" db="EMBL/GenBank/DDBJ databases">
        <title>Massilia violaceinigra sp. nov., a novel purple-pigmented bacterium isolated from Tianshan glacier, Xinjiang, China.</title>
        <authorList>
            <person name="Wang H."/>
        </authorList>
    </citation>
    <scope>NUCLEOTIDE SEQUENCE [LARGE SCALE GENOMIC DNA]</scope>
    <source>
        <strain evidence="2 3">B448-2</strain>
    </source>
</reference>
<proteinExistence type="predicted"/>
<dbReference type="AlphaFoldDB" id="A0A2U2HIS8"/>
<dbReference type="InterPro" id="IPR014991">
    <property type="entry name" value="DUF1840"/>
</dbReference>
<accession>A0A2U2HIS8</accession>
<dbReference type="EMBL" id="PXWF02000243">
    <property type="protein sequence ID" value="PWF46662.1"/>
    <property type="molecule type" value="Genomic_DNA"/>
</dbReference>
<keyword evidence="3" id="KW-1185">Reference proteome</keyword>
<name>A0A2U2HIS8_9BURK</name>
<dbReference type="Proteomes" id="UP000241421">
    <property type="component" value="Unassembled WGS sequence"/>
</dbReference>
<comment type="caution">
    <text evidence="2">The sequence shown here is derived from an EMBL/GenBank/DDBJ whole genome shotgun (WGS) entry which is preliminary data.</text>
</comment>
<dbReference type="OrthoDB" id="5296629at2"/>
<organism evidence="2 3">
    <name type="scientific">Massilia glaciei</name>
    <dbReference type="NCBI Taxonomy" id="1524097"/>
    <lineage>
        <taxon>Bacteria</taxon>
        <taxon>Pseudomonadati</taxon>
        <taxon>Pseudomonadota</taxon>
        <taxon>Betaproteobacteria</taxon>
        <taxon>Burkholderiales</taxon>
        <taxon>Oxalobacteraceae</taxon>
        <taxon>Telluria group</taxon>
        <taxon>Massilia</taxon>
    </lineage>
</organism>
<evidence type="ECO:0000256" key="1">
    <source>
        <dbReference type="SAM" id="MobiDB-lite"/>
    </source>
</evidence>
<dbReference type="Pfam" id="PF08895">
    <property type="entry name" value="DUF1840"/>
    <property type="match status" value="1"/>
</dbReference>
<feature type="region of interest" description="Disordered" evidence="1">
    <location>
        <begin position="56"/>
        <end position="83"/>
    </location>
</feature>
<gene>
    <name evidence="2" type="ORF">C7C56_015975</name>
</gene>
<feature type="compositionally biased region" description="Basic and acidic residues" evidence="1">
    <location>
        <begin position="56"/>
        <end position="74"/>
    </location>
</feature>